<dbReference type="InterPro" id="IPR029058">
    <property type="entry name" value="AB_hydrolase_fold"/>
</dbReference>
<dbReference type="Gene3D" id="3.40.50.1820">
    <property type="entry name" value="alpha/beta hydrolase"/>
    <property type="match status" value="1"/>
</dbReference>
<proteinExistence type="predicted"/>
<dbReference type="InterPro" id="IPR051044">
    <property type="entry name" value="MAG_DAG_Lipase"/>
</dbReference>
<feature type="domain" description="Serine aminopeptidase S33" evidence="1">
    <location>
        <begin position="30"/>
        <end position="267"/>
    </location>
</feature>
<organism evidence="2 3">
    <name type="scientific">Colletotrichum salicis</name>
    <dbReference type="NCBI Taxonomy" id="1209931"/>
    <lineage>
        <taxon>Eukaryota</taxon>
        <taxon>Fungi</taxon>
        <taxon>Dikarya</taxon>
        <taxon>Ascomycota</taxon>
        <taxon>Pezizomycotina</taxon>
        <taxon>Sordariomycetes</taxon>
        <taxon>Hypocreomycetidae</taxon>
        <taxon>Glomerellales</taxon>
        <taxon>Glomerellaceae</taxon>
        <taxon>Colletotrichum</taxon>
        <taxon>Colletotrichum acutatum species complex</taxon>
    </lineage>
</organism>
<sequence length="284" mass="31568">MATNGSDPFRYHPTFTLPSGSIVHTWLCDSPRAIIVLQHGFGEYAERYVKSHAKLIPTLNINGFEVWAMDLWGHGRSPGTRGMVNVQLAVKDHLQVRLRAAEKGFRVFLMGHSLGGLITAVSVAKNSSSANDGVILCSPALPATMMALGEHAISLVARLAPTIRIPIPKSPLEELSHDTHCVRQASQDSSMYKGQISFLVAATALHEARQMWPILRHWTKPTLVMHGTSDSYTQHEQSEHFVREIASEDKTLHLIKEGYHELLNDDDYESTLQTVLGWLESQLC</sequence>
<keyword evidence="2" id="KW-0378">Hydrolase</keyword>
<dbReference type="EMBL" id="JFFI01001805">
    <property type="protein sequence ID" value="KXH54015.1"/>
    <property type="molecule type" value="Genomic_DNA"/>
</dbReference>
<keyword evidence="3" id="KW-1185">Reference proteome</keyword>
<dbReference type="InterPro" id="IPR000073">
    <property type="entry name" value="AB_hydrolase_1"/>
</dbReference>
<dbReference type="Pfam" id="PF12146">
    <property type="entry name" value="Hydrolase_4"/>
    <property type="match status" value="1"/>
</dbReference>
<evidence type="ECO:0000259" key="1">
    <source>
        <dbReference type="Pfam" id="PF12146"/>
    </source>
</evidence>
<dbReference type="STRING" id="1209931.A0A135U0W2"/>
<comment type="caution">
    <text evidence="2">The sequence shown here is derived from an EMBL/GenBank/DDBJ whole genome shotgun (WGS) entry which is preliminary data.</text>
</comment>
<evidence type="ECO:0000313" key="3">
    <source>
        <dbReference type="Proteomes" id="UP000070121"/>
    </source>
</evidence>
<dbReference type="InterPro" id="IPR022742">
    <property type="entry name" value="Hydrolase_4"/>
</dbReference>
<accession>A0A135U0W2</accession>
<dbReference type="PRINTS" id="PR00111">
    <property type="entry name" value="ABHYDROLASE"/>
</dbReference>
<reference evidence="2 3" key="1">
    <citation type="submission" date="2014-02" db="EMBL/GenBank/DDBJ databases">
        <title>The genome sequence of Colletotrichum salicis CBS 607.94.</title>
        <authorList>
            <person name="Baroncelli R."/>
            <person name="Thon M.R."/>
        </authorList>
    </citation>
    <scope>NUCLEOTIDE SEQUENCE [LARGE SCALE GENOMIC DNA]</scope>
    <source>
        <strain evidence="2 3">CBS 607.94</strain>
    </source>
</reference>
<evidence type="ECO:0000313" key="2">
    <source>
        <dbReference type="EMBL" id="KXH54015.1"/>
    </source>
</evidence>
<gene>
    <name evidence="2" type="ORF">CSAL01_12437</name>
</gene>
<dbReference type="SUPFAM" id="SSF53474">
    <property type="entry name" value="alpha/beta-Hydrolases"/>
    <property type="match status" value="1"/>
</dbReference>
<protein>
    <submittedName>
        <fullName evidence="2">Hydrolase</fullName>
    </submittedName>
</protein>
<name>A0A135U0W2_9PEZI</name>
<dbReference type="Proteomes" id="UP000070121">
    <property type="component" value="Unassembled WGS sequence"/>
</dbReference>
<dbReference type="PANTHER" id="PTHR11614">
    <property type="entry name" value="PHOSPHOLIPASE-RELATED"/>
    <property type="match status" value="1"/>
</dbReference>
<dbReference type="OrthoDB" id="2498029at2759"/>
<dbReference type="AlphaFoldDB" id="A0A135U0W2"/>
<dbReference type="GO" id="GO:0016787">
    <property type="term" value="F:hydrolase activity"/>
    <property type="evidence" value="ECO:0007669"/>
    <property type="project" value="UniProtKB-KW"/>
</dbReference>